<dbReference type="PANTHER" id="PTHR36383">
    <property type="entry name" value="OS09G0529350 PROTEIN"/>
    <property type="match status" value="1"/>
</dbReference>
<dbReference type="Proteomes" id="UP000824469">
    <property type="component" value="Unassembled WGS sequence"/>
</dbReference>
<dbReference type="OMA" id="KWEESEI"/>
<gene>
    <name evidence="3" type="ORF">KI387_016639</name>
</gene>
<dbReference type="EMBL" id="JAHRHJ020000003">
    <property type="protein sequence ID" value="KAH9322000.1"/>
    <property type="molecule type" value="Genomic_DNA"/>
</dbReference>
<feature type="coiled-coil region" evidence="1">
    <location>
        <begin position="3"/>
        <end position="30"/>
    </location>
</feature>
<accession>A0AA38GHF1</accession>
<name>A0AA38GHF1_TAXCH</name>
<protein>
    <submittedName>
        <fullName evidence="3">Uncharacterized protein</fullName>
    </submittedName>
</protein>
<feature type="transmembrane region" description="Helical" evidence="2">
    <location>
        <begin position="83"/>
        <end position="100"/>
    </location>
</feature>
<organism evidence="3 4">
    <name type="scientific">Taxus chinensis</name>
    <name type="common">Chinese yew</name>
    <name type="synonym">Taxus wallichiana var. chinensis</name>
    <dbReference type="NCBI Taxonomy" id="29808"/>
    <lineage>
        <taxon>Eukaryota</taxon>
        <taxon>Viridiplantae</taxon>
        <taxon>Streptophyta</taxon>
        <taxon>Embryophyta</taxon>
        <taxon>Tracheophyta</taxon>
        <taxon>Spermatophyta</taxon>
        <taxon>Pinopsida</taxon>
        <taxon>Pinidae</taxon>
        <taxon>Conifers II</taxon>
        <taxon>Cupressales</taxon>
        <taxon>Taxaceae</taxon>
        <taxon>Taxus</taxon>
    </lineage>
</organism>
<evidence type="ECO:0000256" key="2">
    <source>
        <dbReference type="SAM" id="Phobius"/>
    </source>
</evidence>
<evidence type="ECO:0000256" key="1">
    <source>
        <dbReference type="SAM" id="Coils"/>
    </source>
</evidence>
<dbReference type="AlphaFoldDB" id="A0AA38GHF1"/>
<evidence type="ECO:0000313" key="3">
    <source>
        <dbReference type="EMBL" id="KAH9322000.1"/>
    </source>
</evidence>
<feature type="transmembrane region" description="Helical" evidence="2">
    <location>
        <begin position="151"/>
        <end position="172"/>
    </location>
</feature>
<keyword evidence="2" id="KW-0472">Membrane</keyword>
<comment type="caution">
    <text evidence="3">The sequence shown here is derived from an EMBL/GenBank/DDBJ whole genome shotgun (WGS) entry which is preliminary data.</text>
</comment>
<keyword evidence="2" id="KW-1133">Transmembrane helix</keyword>
<reference evidence="3 4" key="1">
    <citation type="journal article" date="2021" name="Nat. Plants">
        <title>The Taxus genome provides insights into paclitaxel biosynthesis.</title>
        <authorList>
            <person name="Xiong X."/>
            <person name="Gou J."/>
            <person name="Liao Q."/>
            <person name="Li Y."/>
            <person name="Zhou Q."/>
            <person name="Bi G."/>
            <person name="Li C."/>
            <person name="Du R."/>
            <person name="Wang X."/>
            <person name="Sun T."/>
            <person name="Guo L."/>
            <person name="Liang H."/>
            <person name="Lu P."/>
            <person name="Wu Y."/>
            <person name="Zhang Z."/>
            <person name="Ro D.K."/>
            <person name="Shang Y."/>
            <person name="Huang S."/>
            <person name="Yan J."/>
        </authorList>
    </citation>
    <scope>NUCLEOTIDE SEQUENCE [LARGE SCALE GENOMIC DNA]</scope>
    <source>
        <strain evidence="3">Ta-2019</strain>
    </source>
</reference>
<evidence type="ECO:0000313" key="4">
    <source>
        <dbReference type="Proteomes" id="UP000824469"/>
    </source>
</evidence>
<keyword evidence="4" id="KW-1185">Reference proteome</keyword>
<keyword evidence="1" id="KW-0175">Coiled coil</keyword>
<sequence length="174" mass="18935">MKIADCLREVSEAEAKLRKAELDLVTARAGSSTHDLSNKWEESEIDEGAERMESIKALSVSALIGTFASIPIALFQAKSIGGLFIREGIIFISCALFGVTYRYTVRRNLENIQLKTGTVLAFGLVRGLSQFEAELPVDFDVNVILSHALDAAFMVGEGIVVFIAAAIALDYCMK</sequence>
<dbReference type="PANTHER" id="PTHR36383:SF1">
    <property type="entry name" value="PROTEIN, PUTATIVE-RELATED"/>
    <property type="match status" value="1"/>
</dbReference>
<feature type="non-terminal residue" evidence="3">
    <location>
        <position position="1"/>
    </location>
</feature>
<proteinExistence type="predicted"/>
<keyword evidence="2" id="KW-0812">Transmembrane</keyword>